<dbReference type="InterPro" id="IPR038763">
    <property type="entry name" value="DHH_sf"/>
</dbReference>
<name>A0A7V4WUP6_CALAY</name>
<dbReference type="Pfam" id="PF01368">
    <property type="entry name" value="DHH"/>
    <property type="match status" value="1"/>
</dbReference>
<dbReference type="Gene3D" id="3.10.310.30">
    <property type="match status" value="1"/>
</dbReference>
<comment type="caution">
    <text evidence="3">The sequence shown here is derived from an EMBL/GenBank/DDBJ whole genome shotgun (WGS) entry which is preliminary data.</text>
</comment>
<reference evidence="3" key="1">
    <citation type="journal article" date="2020" name="mSystems">
        <title>Genome- and Community-Level Interaction Insights into Carbon Utilization and Element Cycling Functions of Hydrothermarchaeota in Hydrothermal Sediment.</title>
        <authorList>
            <person name="Zhou Z."/>
            <person name="Liu Y."/>
            <person name="Xu W."/>
            <person name="Pan J."/>
            <person name="Luo Z.H."/>
            <person name="Li M."/>
        </authorList>
    </citation>
    <scope>NUCLEOTIDE SEQUENCE [LARGE SCALE GENOMIC DNA]</scope>
    <source>
        <strain evidence="3">HyVt-577</strain>
    </source>
</reference>
<organism evidence="3">
    <name type="scientific">Caldithrix abyssi</name>
    <dbReference type="NCBI Taxonomy" id="187145"/>
    <lineage>
        <taxon>Bacteria</taxon>
        <taxon>Pseudomonadati</taxon>
        <taxon>Calditrichota</taxon>
        <taxon>Calditrichia</taxon>
        <taxon>Calditrichales</taxon>
        <taxon>Calditrichaceae</taxon>
        <taxon>Caldithrix</taxon>
    </lineage>
</organism>
<dbReference type="GO" id="GO:0003676">
    <property type="term" value="F:nucleic acid binding"/>
    <property type="evidence" value="ECO:0007669"/>
    <property type="project" value="InterPro"/>
</dbReference>
<dbReference type="Pfam" id="PF02272">
    <property type="entry name" value="DHHA1"/>
    <property type="match status" value="1"/>
</dbReference>
<dbReference type="PANTHER" id="PTHR47618">
    <property type="entry name" value="BIFUNCTIONAL OLIGORIBONUCLEASE AND PAP PHOSPHATASE NRNA"/>
    <property type="match status" value="1"/>
</dbReference>
<dbReference type="EMBL" id="DRQG01000024">
    <property type="protein sequence ID" value="HGY54617.1"/>
    <property type="molecule type" value="Genomic_DNA"/>
</dbReference>
<dbReference type="InterPro" id="IPR003156">
    <property type="entry name" value="DHHA1_dom"/>
</dbReference>
<dbReference type="AlphaFoldDB" id="A0A7V4WUP6"/>
<dbReference type="InterPro" id="IPR051319">
    <property type="entry name" value="Oligoribo/pAp-PDE_c-di-AMP_PDE"/>
</dbReference>
<dbReference type="PANTHER" id="PTHR47618:SF1">
    <property type="entry name" value="BIFUNCTIONAL OLIGORIBONUCLEASE AND PAP PHOSPHATASE NRNA"/>
    <property type="match status" value="1"/>
</dbReference>
<sequence>MKPQEQHIKYARKILNFIEKHDHFMLSGHINADGDAIAAVLAMQMFLEKMGKTAYAIFSDKKLDHRFDYLRNFNRIVNYDPEKGFDKKIESAIILDVPGYKRLGNVARLLPPAQRVVKVDHHPCEDVLGHIDWVDEEASSTTAMIFEILDQSAMEIDLDLAKAVFTGIVYDTGRFSFSNTTARDYYIAAQMVDIGVKPSEITNRVFFENSFTALKTIGKGLASLENYLDGAVNVIYLDANDMSKNDQSEIEELANYSVAIRGGEVGLFIREIKPGFHKVSFRSRGKVDVNAVAKAFDGGGHSRAAGCRIEGNKKEILPRILEEIRKQLVEK</sequence>
<dbReference type="Proteomes" id="UP000885779">
    <property type="component" value="Unassembled WGS sequence"/>
</dbReference>
<protein>
    <submittedName>
        <fullName evidence="3">Bifunctional oligoribonuclease/PAP phosphatase NrnA</fullName>
    </submittedName>
</protein>
<dbReference type="SUPFAM" id="SSF64182">
    <property type="entry name" value="DHH phosphoesterases"/>
    <property type="match status" value="1"/>
</dbReference>
<evidence type="ECO:0000313" key="3">
    <source>
        <dbReference type="EMBL" id="HGY54617.1"/>
    </source>
</evidence>
<dbReference type="Gene3D" id="3.90.1640.10">
    <property type="entry name" value="inorganic pyrophosphatase (n-terminal core)"/>
    <property type="match status" value="1"/>
</dbReference>
<gene>
    <name evidence="3" type="ORF">ENK44_02840</name>
</gene>
<proteinExistence type="predicted"/>
<feature type="domain" description="DDH" evidence="1">
    <location>
        <begin position="25"/>
        <end position="168"/>
    </location>
</feature>
<dbReference type="InterPro" id="IPR001667">
    <property type="entry name" value="DDH_dom"/>
</dbReference>
<feature type="domain" description="DHHA1" evidence="2">
    <location>
        <begin position="243"/>
        <end position="328"/>
    </location>
</feature>
<evidence type="ECO:0000259" key="1">
    <source>
        <dbReference type="Pfam" id="PF01368"/>
    </source>
</evidence>
<accession>A0A7V4WUP6</accession>
<evidence type="ECO:0000259" key="2">
    <source>
        <dbReference type="Pfam" id="PF02272"/>
    </source>
</evidence>